<dbReference type="PANTHER" id="PTHR13504:SF38">
    <property type="entry name" value="FIDO DOMAIN-CONTAINING PROTEIN"/>
    <property type="match status" value="1"/>
</dbReference>
<dbReference type="InterPro" id="IPR003812">
    <property type="entry name" value="Fido"/>
</dbReference>
<dbReference type="InterPro" id="IPR040198">
    <property type="entry name" value="Fido_containing"/>
</dbReference>
<feature type="domain" description="Fido" evidence="2">
    <location>
        <begin position="135"/>
        <end position="287"/>
    </location>
</feature>
<dbReference type="InterPro" id="IPR036597">
    <property type="entry name" value="Fido-like_dom_sf"/>
</dbReference>
<evidence type="ECO:0000256" key="1">
    <source>
        <dbReference type="SAM" id="MobiDB-lite"/>
    </source>
</evidence>
<organism evidence="3 4">
    <name type="scientific">Arsenicicoccus bolidensis</name>
    <dbReference type="NCBI Taxonomy" id="229480"/>
    <lineage>
        <taxon>Bacteria</taxon>
        <taxon>Bacillati</taxon>
        <taxon>Actinomycetota</taxon>
        <taxon>Actinomycetes</taxon>
        <taxon>Micrococcales</taxon>
        <taxon>Intrasporangiaceae</taxon>
        <taxon>Arsenicicoccus</taxon>
    </lineage>
</organism>
<evidence type="ECO:0000313" key="3">
    <source>
        <dbReference type="EMBL" id="MCG7321362.1"/>
    </source>
</evidence>
<feature type="region of interest" description="Disordered" evidence="1">
    <location>
        <begin position="410"/>
        <end position="433"/>
    </location>
</feature>
<keyword evidence="4" id="KW-1185">Reference proteome</keyword>
<proteinExistence type="predicted"/>
<comment type="caution">
    <text evidence="3">The sequence shown here is derived from an EMBL/GenBank/DDBJ whole genome shotgun (WGS) entry which is preliminary data.</text>
</comment>
<dbReference type="RefSeq" id="WP_239262981.1">
    <property type="nucleotide sequence ID" value="NZ_JAKRCV010000011.1"/>
</dbReference>
<dbReference type="SUPFAM" id="SSF140931">
    <property type="entry name" value="Fic-like"/>
    <property type="match status" value="1"/>
</dbReference>
<dbReference type="Proteomes" id="UP001521931">
    <property type="component" value="Unassembled WGS sequence"/>
</dbReference>
<feature type="compositionally biased region" description="Pro residues" evidence="1">
    <location>
        <begin position="424"/>
        <end position="433"/>
    </location>
</feature>
<dbReference type="PANTHER" id="PTHR13504">
    <property type="entry name" value="FIDO DOMAIN-CONTAINING PROTEIN DDB_G0283145"/>
    <property type="match status" value="1"/>
</dbReference>
<name>A0ABS9Q0F1_9MICO</name>
<evidence type="ECO:0000313" key="4">
    <source>
        <dbReference type="Proteomes" id="UP001521931"/>
    </source>
</evidence>
<gene>
    <name evidence="3" type="ORF">MHL29_05555</name>
</gene>
<sequence length="433" mass="46994">MGTWEQAWWDSSEPSLPRRERRSGPYPRYVPDLLVGAALALDPETDRLVAEAERRVRSLDGDLRDLAGISRFLLRSEAIASSRIEGIAPSARNVALAELGQSEEVKGVGEQAQMVANNMTVVREATTRLVGVDHVAVEDIEALHRSLLPREEHHHGLRQVPNWIGGSDWHPLDADFVPPDPERVPALMQDLVAYLAGGLHSPIAQAALAHAQFETIHPFTDGNGRVGRALIHTVLARRGLTRDAVLPISLVLSTMRSRYVEGLTTYRVAASADSVTGMAVRSAWIAVFSTATILACDQAERIASELAALRADWDTRIAEERTKKGATRGLRSDSATAAILADLPATPVLTVATVVRIHGVSRTAAGKALDELYVARILTTKAIGPGRQAYVADDLLDMITWAERRLASTRFDTRQSAPHRGAPTAPPARPAHD</sequence>
<dbReference type="PROSITE" id="PS51459">
    <property type="entry name" value="FIDO"/>
    <property type="match status" value="1"/>
</dbReference>
<dbReference type="EMBL" id="JAKRCV010000011">
    <property type="protein sequence ID" value="MCG7321362.1"/>
    <property type="molecule type" value="Genomic_DNA"/>
</dbReference>
<protein>
    <submittedName>
        <fullName evidence="3">Fic family protein</fullName>
    </submittedName>
</protein>
<accession>A0ABS9Q0F1</accession>
<dbReference type="Gene3D" id="1.10.3290.10">
    <property type="entry name" value="Fido-like domain"/>
    <property type="match status" value="1"/>
</dbReference>
<dbReference type="Pfam" id="PF02661">
    <property type="entry name" value="Fic"/>
    <property type="match status" value="1"/>
</dbReference>
<reference evidence="3 4" key="1">
    <citation type="submission" date="2022-02" db="EMBL/GenBank/DDBJ databases">
        <title>Uncovering new skin microbiome diversity through culturing and metagenomics.</title>
        <authorList>
            <person name="Conlan S."/>
            <person name="Deming C."/>
            <person name="Nisc Comparative Sequencing Program N."/>
            <person name="Segre J.A."/>
        </authorList>
    </citation>
    <scope>NUCLEOTIDE SEQUENCE [LARGE SCALE GENOMIC DNA]</scope>
    <source>
        <strain evidence="3 4">ACRQZ</strain>
    </source>
</reference>
<evidence type="ECO:0000259" key="2">
    <source>
        <dbReference type="PROSITE" id="PS51459"/>
    </source>
</evidence>